<dbReference type="EMBL" id="JACXVP010000008">
    <property type="protein sequence ID" value="KAG5591852.1"/>
    <property type="molecule type" value="Genomic_DNA"/>
</dbReference>
<dbReference type="Proteomes" id="UP000824120">
    <property type="component" value="Chromosome 8"/>
</dbReference>
<feature type="domain" description="DUF7745" evidence="2">
    <location>
        <begin position="9"/>
        <end position="66"/>
    </location>
</feature>
<accession>A0A9J5XXE3</accession>
<evidence type="ECO:0000313" key="4">
    <source>
        <dbReference type="Proteomes" id="UP000824120"/>
    </source>
</evidence>
<reference evidence="3 4" key="1">
    <citation type="submission" date="2020-09" db="EMBL/GenBank/DDBJ databases">
        <title>De no assembly of potato wild relative species, Solanum commersonii.</title>
        <authorList>
            <person name="Cho K."/>
        </authorList>
    </citation>
    <scope>NUCLEOTIDE SEQUENCE [LARGE SCALE GENOMIC DNA]</scope>
    <source>
        <strain evidence="3">LZ3.2</strain>
        <tissue evidence="3">Leaf</tissue>
    </source>
</reference>
<organism evidence="3 4">
    <name type="scientific">Solanum commersonii</name>
    <name type="common">Commerson's wild potato</name>
    <name type="synonym">Commerson's nightshade</name>
    <dbReference type="NCBI Taxonomy" id="4109"/>
    <lineage>
        <taxon>Eukaryota</taxon>
        <taxon>Viridiplantae</taxon>
        <taxon>Streptophyta</taxon>
        <taxon>Embryophyta</taxon>
        <taxon>Tracheophyta</taxon>
        <taxon>Spermatophyta</taxon>
        <taxon>Magnoliopsida</taxon>
        <taxon>eudicotyledons</taxon>
        <taxon>Gunneridae</taxon>
        <taxon>Pentapetalae</taxon>
        <taxon>asterids</taxon>
        <taxon>lamiids</taxon>
        <taxon>Solanales</taxon>
        <taxon>Solanaceae</taxon>
        <taxon>Solanoideae</taxon>
        <taxon>Solaneae</taxon>
        <taxon>Solanum</taxon>
    </lineage>
</organism>
<protein>
    <recommendedName>
        <fullName evidence="2">DUF7745 domain-containing protein</fullName>
    </recommendedName>
</protein>
<name>A0A9J5XXE3_SOLCO</name>
<evidence type="ECO:0000259" key="2">
    <source>
        <dbReference type="Pfam" id="PF24924"/>
    </source>
</evidence>
<dbReference type="Pfam" id="PF24924">
    <property type="entry name" value="DUF7745"/>
    <property type="match status" value="1"/>
</dbReference>
<feature type="coiled-coil region" evidence="1">
    <location>
        <begin position="212"/>
        <end position="270"/>
    </location>
</feature>
<keyword evidence="1" id="KW-0175">Coiled coil</keyword>
<proteinExistence type="predicted"/>
<gene>
    <name evidence="3" type="ORF">H5410_042366</name>
</gene>
<evidence type="ECO:0000256" key="1">
    <source>
        <dbReference type="SAM" id="Coils"/>
    </source>
</evidence>
<sequence length="374" mass="43520">MVDIHGSYEQRRVKEHFGHLVHLMEIDPRRDVIVALIPFWDPKNNVFRFFNFEMTPTMKKITSFIGKGSSVRGADLRNKKPIIPKNIDTKKYDQKDGFKNYQNQLSNQGGVEAWKKNGCADHMQSPTIIPMMLTDMFCALTKCINGEMYFGGCNILLQIWFLEHLYHHGLVPSEDILKIWFRSIISELSEMVVEQDKGKSGACVPIGDPAEKKKDQHIIRQLKKELEKAKATIARQEVQVQKGRNHQLELQDGEGKLKHTDGKLARLEEELESRIHFSRQIKKEHNFEISQLKRDLVASEEVWLNNCHKNMGRVRCQVHQLAEQTSYVIKNHRHMNDPEVAKQERAIVPHLPKVLLNLYETLRGQQKPQEYDKD</sequence>
<keyword evidence="4" id="KW-1185">Reference proteome</keyword>
<dbReference type="InterPro" id="IPR056647">
    <property type="entry name" value="DUF7745"/>
</dbReference>
<dbReference type="AlphaFoldDB" id="A0A9J5XXE3"/>
<evidence type="ECO:0000313" key="3">
    <source>
        <dbReference type="EMBL" id="KAG5591852.1"/>
    </source>
</evidence>
<comment type="caution">
    <text evidence="3">The sequence shown here is derived from an EMBL/GenBank/DDBJ whole genome shotgun (WGS) entry which is preliminary data.</text>
</comment>
<dbReference type="OrthoDB" id="1748438at2759"/>